<evidence type="ECO:0008006" key="3">
    <source>
        <dbReference type="Google" id="ProtNLM"/>
    </source>
</evidence>
<evidence type="ECO:0000313" key="2">
    <source>
        <dbReference type="Proteomes" id="UP000293519"/>
    </source>
</evidence>
<proteinExistence type="predicted"/>
<dbReference type="AlphaFoldDB" id="A0A4Q7LP82"/>
<organism evidence="1 2">
    <name type="scientific">Microcella putealis</name>
    <dbReference type="NCBI Taxonomy" id="337005"/>
    <lineage>
        <taxon>Bacteria</taxon>
        <taxon>Bacillati</taxon>
        <taxon>Actinomycetota</taxon>
        <taxon>Actinomycetes</taxon>
        <taxon>Micrococcales</taxon>
        <taxon>Microbacteriaceae</taxon>
        <taxon>Microcella</taxon>
    </lineage>
</organism>
<comment type="caution">
    <text evidence="1">The sequence shown here is derived from an EMBL/GenBank/DDBJ whole genome shotgun (WGS) entry which is preliminary data.</text>
</comment>
<gene>
    <name evidence="1" type="ORF">EV141_1524</name>
</gene>
<accession>A0A4Q7LP82</accession>
<dbReference type="RefSeq" id="WP_130485376.1">
    <property type="nucleotide sequence ID" value="NZ_SGWW01000003.1"/>
</dbReference>
<evidence type="ECO:0000313" key="1">
    <source>
        <dbReference type="EMBL" id="RZS56072.1"/>
    </source>
</evidence>
<name>A0A4Q7LP82_9MICO</name>
<dbReference type="EMBL" id="SGWW01000003">
    <property type="protein sequence ID" value="RZS56072.1"/>
    <property type="molecule type" value="Genomic_DNA"/>
</dbReference>
<dbReference type="Gene3D" id="3.30.460.10">
    <property type="entry name" value="Beta Polymerase, domain 2"/>
    <property type="match status" value="1"/>
</dbReference>
<reference evidence="1 2" key="1">
    <citation type="journal article" date="2015" name="Stand. Genomic Sci.">
        <title>Genomic Encyclopedia of Bacterial and Archaeal Type Strains, Phase III: the genomes of soil and plant-associated and newly described type strains.</title>
        <authorList>
            <person name="Whitman W.B."/>
            <person name="Woyke T."/>
            <person name="Klenk H.P."/>
            <person name="Zhou Y."/>
            <person name="Lilburn T.G."/>
            <person name="Beck B.J."/>
            <person name="De Vos P."/>
            <person name="Vandamme P."/>
            <person name="Eisen J.A."/>
            <person name="Garrity G."/>
            <person name="Hugenholtz P."/>
            <person name="Kyrpides N.C."/>
        </authorList>
    </citation>
    <scope>NUCLEOTIDE SEQUENCE [LARGE SCALE GENOMIC DNA]</scope>
    <source>
        <strain evidence="1 2">CV2</strain>
    </source>
</reference>
<protein>
    <recommendedName>
        <fullName evidence="3">Streptomycin adenylyltransferase</fullName>
    </recommendedName>
</protein>
<dbReference type="InterPro" id="IPR043519">
    <property type="entry name" value="NT_sf"/>
</dbReference>
<dbReference type="Proteomes" id="UP000293519">
    <property type="component" value="Unassembled WGS sequence"/>
</dbReference>
<dbReference type="OrthoDB" id="383876at2"/>
<keyword evidence="2" id="KW-1185">Reference proteome</keyword>
<sequence length="261" mass="28120">MTDSRRFDELSDELARGVRDNPELVGLALMGSASEAGRHRRDEWSDHDFFAIAADGAGPRVRADLSWLPRQEDIVLALPEGGAGVVVLYDDGHLLEFAAAHPAELEGALAGLTTVTVDDEAGTVATLIDESQARAAASIAIDPALEVGLALIKLRIGVGRDRRGEVVSGGLFVRTWAVQHLVRALRGRLLDPDEPLRDILEPTRRLERVLPGPAAALAEAVAQPVEPAARALFALMRRELEPGWPEFPSRAADVIAARFGW</sequence>